<dbReference type="EMBL" id="BGPR01069317">
    <property type="protein sequence ID" value="GBO43008.1"/>
    <property type="molecule type" value="Genomic_DNA"/>
</dbReference>
<evidence type="ECO:0000313" key="1">
    <source>
        <dbReference type="EMBL" id="GBO43008.1"/>
    </source>
</evidence>
<keyword evidence="2" id="KW-1185">Reference proteome</keyword>
<evidence type="ECO:0000313" key="2">
    <source>
        <dbReference type="Proteomes" id="UP000499080"/>
    </source>
</evidence>
<name>A0A4Y2X1H6_ARAVE</name>
<comment type="caution">
    <text evidence="1">The sequence shown here is derived from an EMBL/GenBank/DDBJ whole genome shotgun (WGS) entry which is preliminary data.</text>
</comment>
<organism evidence="1 2">
    <name type="scientific">Araneus ventricosus</name>
    <name type="common">Orbweaver spider</name>
    <name type="synonym">Epeira ventricosa</name>
    <dbReference type="NCBI Taxonomy" id="182803"/>
    <lineage>
        <taxon>Eukaryota</taxon>
        <taxon>Metazoa</taxon>
        <taxon>Ecdysozoa</taxon>
        <taxon>Arthropoda</taxon>
        <taxon>Chelicerata</taxon>
        <taxon>Arachnida</taxon>
        <taxon>Araneae</taxon>
        <taxon>Araneomorphae</taxon>
        <taxon>Entelegynae</taxon>
        <taxon>Araneoidea</taxon>
        <taxon>Araneidae</taxon>
        <taxon>Araneus</taxon>
    </lineage>
</organism>
<proteinExistence type="predicted"/>
<sequence>MAGKMGYQSQKGRWTNLTRIIGNFYLNQIYTGHGVFGEYRDRFFQKTATCRCGEEIETLEHFGKNVIWSRFRAKYILAYTSNLNIVEVMQILSCRRDAVRTVEQQLIFRIDELDTD</sequence>
<gene>
    <name evidence="1" type="ORF">AVEN_89616_1</name>
</gene>
<reference evidence="1 2" key="1">
    <citation type="journal article" date="2019" name="Sci. Rep.">
        <title>Orb-weaving spider Araneus ventricosus genome elucidates the spidroin gene catalogue.</title>
        <authorList>
            <person name="Kono N."/>
            <person name="Nakamura H."/>
            <person name="Ohtoshi R."/>
            <person name="Moran D.A.P."/>
            <person name="Shinohara A."/>
            <person name="Yoshida Y."/>
            <person name="Fujiwara M."/>
            <person name="Mori M."/>
            <person name="Tomita M."/>
            <person name="Arakawa K."/>
        </authorList>
    </citation>
    <scope>NUCLEOTIDE SEQUENCE [LARGE SCALE GENOMIC DNA]</scope>
</reference>
<dbReference type="AlphaFoldDB" id="A0A4Y2X1H6"/>
<dbReference type="Proteomes" id="UP000499080">
    <property type="component" value="Unassembled WGS sequence"/>
</dbReference>
<accession>A0A4Y2X1H6</accession>
<protein>
    <submittedName>
        <fullName evidence="1">Uncharacterized protein</fullName>
    </submittedName>
</protein>